<evidence type="ECO:0000256" key="1">
    <source>
        <dbReference type="ARBA" id="ARBA00013275"/>
    </source>
</evidence>
<reference evidence="4 5" key="1">
    <citation type="submission" date="2021-06" db="EMBL/GenBank/DDBJ databases">
        <authorList>
            <person name="Palmer J.M."/>
        </authorList>
    </citation>
    <scope>NUCLEOTIDE SEQUENCE [LARGE SCALE GENOMIC DNA]</scope>
    <source>
        <strain evidence="5">if_2019</strain>
        <tissue evidence="4">Muscle</tissue>
    </source>
</reference>
<dbReference type="InterPro" id="IPR042099">
    <property type="entry name" value="ANL_N_sf"/>
</dbReference>
<evidence type="ECO:0000256" key="2">
    <source>
        <dbReference type="ARBA" id="ARBA00023098"/>
    </source>
</evidence>
<dbReference type="EC" id="6.2.1.1" evidence="1"/>
<dbReference type="SUPFAM" id="SSF56801">
    <property type="entry name" value="Acetyl-CoA synthetase-like"/>
    <property type="match status" value="1"/>
</dbReference>
<dbReference type="PANTHER" id="PTHR24095">
    <property type="entry name" value="ACETYL-COENZYME A SYNTHETASE"/>
    <property type="match status" value="1"/>
</dbReference>
<name>A0ABV0V916_9TELE</name>
<dbReference type="InterPro" id="IPR020845">
    <property type="entry name" value="AMP-binding_CS"/>
</dbReference>
<dbReference type="InterPro" id="IPR020459">
    <property type="entry name" value="AMP-binding"/>
</dbReference>
<dbReference type="EMBL" id="JAHRIQ010099878">
    <property type="protein sequence ID" value="MEQ2253795.1"/>
    <property type="molecule type" value="Genomic_DNA"/>
</dbReference>
<dbReference type="Proteomes" id="UP001482620">
    <property type="component" value="Unassembled WGS sequence"/>
</dbReference>
<keyword evidence="5" id="KW-1185">Reference proteome</keyword>
<dbReference type="PANTHER" id="PTHR24095:SF14">
    <property type="entry name" value="ACETYL-COENZYME A SYNTHETASE 1"/>
    <property type="match status" value="1"/>
</dbReference>
<accession>A0ABV0V916</accession>
<dbReference type="PROSITE" id="PS00455">
    <property type="entry name" value="AMP_BINDING"/>
    <property type="match status" value="1"/>
</dbReference>
<proteinExistence type="predicted"/>
<protein>
    <recommendedName>
        <fullName evidence="1">acetate--CoA ligase</fullName>
        <ecNumber evidence="1">6.2.1.1</ecNumber>
    </recommendedName>
</protein>
<keyword evidence="2" id="KW-0443">Lipid metabolism</keyword>
<dbReference type="PRINTS" id="PR00154">
    <property type="entry name" value="AMPBINDING"/>
</dbReference>
<comment type="caution">
    <text evidence="4">The sequence shown here is derived from an EMBL/GenBank/DDBJ whole genome shotgun (WGS) entry which is preliminary data.</text>
</comment>
<sequence>MSSQPGVCPAEPLDSEDLLFLLYTSGSTGKPKGIVHTQAGYLLYASITHQVLLSHRFLSIAPIHNTCCLNTLSLSAPSYRIQVRYIHPNESYSVQTMESDSVIYSNWLKVFVSKETQQIASSQ</sequence>
<evidence type="ECO:0000313" key="4">
    <source>
        <dbReference type="EMBL" id="MEQ2253795.1"/>
    </source>
</evidence>
<dbReference type="Gene3D" id="3.40.50.12780">
    <property type="entry name" value="N-terminal domain of ligase-like"/>
    <property type="match status" value="1"/>
</dbReference>
<gene>
    <name evidence="4" type="ORF">ILYODFUR_036154</name>
</gene>
<organism evidence="4 5">
    <name type="scientific">Ilyodon furcidens</name>
    <name type="common">goldbreast splitfin</name>
    <dbReference type="NCBI Taxonomy" id="33524"/>
    <lineage>
        <taxon>Eukaryota</taxon>
        <taxon>Metazoa</taxon>
        <taxon>Chordata</taxon>
        <taxon>Craniata</taxon>
        <taxon>Vertebrata</taxon>
        <taxon>Euteleostomi</taxon>
        <taxon>Actinopterygii</taxon>
        <taxon>Neopterygii</taxon>
        <taxon>Teleostei</taxon>
        <taxon>Neoteleostei</taxon>
        <taxon>Acanthomorphata</taxon>
        <taxon>Ovalentaria</taxon>
        <taxon>Atherinomorphae</taxon>
        <taxon>Cyprinodontiformes</taxon>
        <taxon>Goodeidae</taxon>
        <taxon>Ilyodon</taxon>
    </lineage>
</organism>
<evidence type="ECO:0000259" key="3">
    <source>
        <dbReference type="Pfam" id="PF00501"/>
    </source>
</evidence>
<evidence type="ECO:0000313" key="5">
    <source>
        <dbReference type="Proteomes" id="UP001482620"/>
    </source>
</evidence>
<feature type="domain" description="AMP-dependent synthetase/ligase" evidence="3">
    <location>
        <begin position="8"/>
        <end position="71"/>
    </location>
</feature>
<dbReference type="Pfam" id="PF00501">
    <property type="entry name" value="AMP-binding"/>
    <property type="match status" value="1"/>
</dbReference>
<dbReference type="InterPro" id="IPR000873">
    <property type="entry name" value="AMP-dep_synth/lig_dom"/>
</dbReference>